<evidence type="ECO:0000256" key="1">
    <source>
        <dbReference type="SAM" id="Phobius"/>
    </source>
</evidence>
<dbReference type="AlphaFoldDB" id="A0AAV3PQ68"/>
<reference evidence="2 3" key="1">
    <citation type="submission" date="2024-01" db="EMBL/GenBank/DDBJ databases">
        <title>The complete chloroplast genome sequence of Lithospermum erythrorhizon: insights into the phylogenetic relationship among Boraginaceae species and the maternal lineages of purple gromwells.</title>
        <authorList>
            <person name="Okada T."/>
            <person name="Watanabe K."/>
        </authorList>
    </citation>
    <scope>NUCLEOTIDE SEQUENCE [LARGE SCALE GENOMIC DNA]</scope>
</reference>
<dbReference type="Proteomes" id="UP001454036">
    <property type="component" value="Unassembled WGS sequence"/>
</dbReference>
<evidence type="ECO:0000313" key="2">
    <source>
        <dbReference type="EMBL" id="GAA0153062.1"/>
    </source>
</evidence>
<keyword evidence="1" id="KW-0472">Membrane</keyword>
<dbReference type="EMBL" id="BAABME010018226">
    <property type="protein sequence ID" value="GAA0153062.1"/>
    <property type="molecule type" value="Genomic_DNA"/>
</dbReference>
<name>A0AAV3PQ68_LITER</name>
<evidence type="ECO:0000313" key="3">
    <source>
        <dbReference type="Proteomes" id="UP001454036"/>
    </source>
</evidence>
<comment type="caution">
    <text evidence="2">The sequence shown here is derived from an EMBL/GenBank/DDBJ whole genome shotgun (WGS) entry which is preliminary data.</text>
</comment>
<proteinExistence type="predicted"/>
<feature type="transmembrane region" description="Helical" evidence="1">
    <location>
        <begin position="93"/>
        <end position="112"/>
    </location>
</feature>
<keyword evidence="1" id="KW-0812">Transmembrane</keyword>
<keyword evidence="3" id="KW-1185">Reference proteome</keyword>
<organism evidence="2 3">
    <name type="scientific">Lithospermum erythrorhizon</name>
    <name type="common">Purple gromwell</name>
    <name type="synonym">Lithospermum officinale var. erythrorhizon</name>
    <dbReference type="NCBI Taxonomy" id="34254"/>
    <lineage>
        <taxon>Eukaryota</taxon>
        <taxon>Viridiplantae</taxon>
        <taxon>Streptophyta</taxon>
        <taxon>Embryophyta</taxon>
        <taxon>Tracheophyta</taxon>
        <taxon>Spermatophyta</taxon>
        <taxon>Magnoliopsida</taxon>
        <taxon>eudicotyledons</taxon>
        <taxon>Gunneridae</taxon>
        <taxon>Pentapetalae</taxon>
        <taxon>asterids</taxon>
        <taxon>lamiids</taxon>
        <taxon>Boraginales</taxon>
        <taxon>Boraginaceae</taxon>
        <taxon>Boraginoideae</taxon>
        <taxon>Lithospermeae</taxon>
        <taxon>Lithospermum</taxon>
    </lineage>
</organism>
<gene>
    <name evidence="2" type="ORF">LIER_37617</name>
</gene>
<keyword evidence="1" id="KW-1133">Transmembrane helix</keyword>
<protein>
    <submittedName>
        <fullName evidence="2">Uncharacterized protein</fullName>
    </submittedName>
</protein>
<accession>A0AAV3PQ68</accession>
<sequence>MAPSSVVVTIEKANGLSVVEVNDSSSSPFTDKQKSGNAKVFAWVLLLKAHRALGCIPWLARTSCNTFASVKKRITNSNINDEEPKYGGRLYRFIKIFLVSFAALVIEILAYFNQWHLSLVHLSEVQDIVQWSYMAWQLKCLWID</sequence>